<dbReference type="PANTHER" id="PTHR33481:SF1">
    <property type="entry name" value="ENDONUCLEASE_EXONUCLEASE_PHOSPHATASE DOMAIN-CONTAINING PROTEIN-RELATED"/>
    <property type="match status" value="1"/>
</dbReference>
<organism evidence="2 3">
    <name type="scientific">Eumeta variegata</name>
    <name type="common">Bagworm moth</name>
    <name type="synonym">Eumeta japonica</name>
    <dbReference type="NCBI Taxonomy" id="151549"/>
    <lineage>
        <taxon>Eukaryota</taxon>
        <taxon>Metazoa</taxon>
        <taxon>Ecdysozoa</taxon>
        <taxon>Arthropoda</taxon>
        <taxon>Hexapoda</taxon>
        <taxon>Insecta</taxon>
        <taxon>Pterygota</taxon>
        <taxon>Neoptera</taxon>
        <taxon>Endopterygota</taxon>
        <taxon>Lepidoptera</taxon>
        <taxon>Glossata</taxon>
        <taxon>Ditrysia</taxon>
        <taxon>Tineoidea</taxon>
        <taxon>Psychidae</taxon>
        <taxon>Oiketicinae</taxon>
        <taxon>Eumeta</taxon>
    </lineage>
</organism>
<gene>
    <name evidence="2" type="primary">pol</name>
    <name evidence="2" type="ORF">EVAR_84228_1</name>
</gene>
<dbReference type="Proteomes" id="UP000299102">
    <property type="component" value="Unassembled WGS sequence"/>
</dbReference>
<accession>A0A4C1WUC1</accession>
<dbReference type="EMBL" id="BGZK01000633">
    <property type="protein sequence ID" value="GBP53745.1"/>
    <property type="molecule type" value="Genomic_DNA"/>
</dbReference>
<keyword evidence="3" id="KW-1185">Reference proteome</keyword>
<comment type="caution">
    <text evidence="2">The sequence shown here is derived from an EMBL/GenBank/DDBJ whole genome shotgun (WGS) entry which is preliminary data.</text>
</comment>
<evidence type="ECO:0000313" key="2">
    <source>
        <dbReference type="EMBL" id="GBP53745.1"/>
    </source>
</evidence>
<evidence type="ECO:0000259" key="1">
    <source>
        <dbReference type="Pfam" id="PF00078"/>
    </source>
</evidence>
<sequence length="180" mass="20372">MVAEHNQGRRTVGIFLDIEKTFERMWHPGLLYKLMNTQIPPALIRSVASFLEGRSFFVAVEDATSDPQPIHTGVRQDSCLLPCLYALYTDEIFTLAGQLQDWKEDVVFAMYADDSAYLTSSRRADLAVAKLQRVLDLFARLAGQMVGRCKRDEDGRLIDRLTEYHATKAEPPETGSRMAD</sequence>
<dbReference type="GO" id="GO:0003964">
    <property type="term" value="F:RNA-directed DNA polymerase activity"/>
    <property type="evidence" value="ECO:0007669"/>
    <property type="project" value="UniProtKB-KW"/>
</dbReference>
<dbReference type="PANTHER" id="PTHR33481">
    <property type="entry name" value="REVERSE TRANSCRIPTASE"/>
    <property type="match status" value="1"/>
</dbReference>
<feature type="domain" description="Reverse transcriptase" evidence="1">
    <location>
        <begin position="6"/>
        <end position="136"/>
    </location>
</feature>
<dbReference type="Pfam" id="PF00078">
    <property type="entry name" value="RVT_1"/>
    <property type="match status" value="1"/>
</dbReference>
<dbReference type="InterPro" id="IPR000477">
    <property type="entry name" value="RT_dom"/>
</dbReference>
<keyword evidence="2" id="KW-0808">Transferase</keyword>
<dbReference type="OrthoDB" id="412981at2759"/>
<keyword evidence="2" id="KW-0548">Nucleotidyltransferase</keyword>
<keyword evidence="2" id="KW-0695">RNA-directed DNA polymerase</keyword>
<evidence type="ECO:0000313" key="3">
    <source>
        <dbReference type="Proteomes" id="UP000299102"/>
    </source>
</evidence>
<proteinExistence type="predicted"/>
<protein>
    <submittedName>
        <fullName evidence="2">RNA-directed DNA polymerase from mobile element jockey</fullName>
    </submittedName>
</protein>
<dbReference type="STRING" id="151549.A0A4C1WUC1"/>
<reference evidence="2 3" key="1">
    <citation type="journal article" date="2019" name="Commun. Biol.">
        <title>The bagworm genome reveals a unique fibroin gene that provides high tensile strength.</title>
        <authorList>
            <person name="Kono N."/>
            <person name="Nakamura H."/>
            <person name="Ohtoshi R."/>
            <person name="Tomita M."/>
            <person name="Numata K."/>
            <person name="Arakawa K."/>
        </authorList>
    </citation>
    <scope>NUCLEOTIDE SEQUENCE [LARGE SCALE GENOMIC DNA]</scope>
</reference>
<name>A0A4C1WUC1_EUMVA</name>
<dbReference type="AlphaFoldDB" id="A0A4C1WUC1"/>